<accession>A0A6J4IMQ2</accession>
<feature type="compositionally biased region" description="Basic and acidic residues" evidence="7">
    <location>
        <begin position="214"/>
        <end position="233"/>
    </location>
</feature>
<name>A0A6J4IMQ2_9PROT</name>
<dbReference type="NCBIfam" id="TIGR00166">
    <property type="entry name" value="S6"/>
    <property type="match status" value="1"/>
</dbReference>
<keyword evidence="3 6" id="KW-0687">Ribonucleoprotein</keyword>
<dbReference type="SUPFAM" id="SSF54995">
    <property type="entry name" value="Ribosomal protein S6"/>
    <property type="match status" value="1"/>
</dbReference>
<evidence type="ECO:0000256" key="4">
    <source>
        <dbReference type="ARBA" id="ARBA00035104"/>
    </source>
</evidence>
<feature type="region of interest" description="Disordered" evidence="7">
    <location>
        <begin position="190"/>
        <end position="242"/>
    </location>
</feature>
<evidence type="ECO:0000256" key="2">
    <source>
        <dbReference type="ARBA" id="ARBA00022980"/>
    </source>
</evidence>
<evidence type="ECO:0000256" key="5">
    <source>
        <dbReference type="ARBA" id="ARBA00035294"/>
    </source>
</evidence>
<dbReference type="Gene3D" id="3.30.70.60">
    <property type="match status" value="1"/>
</dbReference>
<evidence type="ECO:0000256" key="3">
    <source>
        <dbReference type="ARBA" id="ARBA00023274"/>
    </source>
</evidence>
<comment type="function">
    <text evidence="4 6">Binds together with bS18 to 16S ribosomal RNA.</text>
</comment>
<dbReference type="PANTHER" id="PTHR21011:SF1">
    <property type="entry name" value="SMALL RIBOSOMAL SUBUNIT PROTEIN BS6M"/>
    <property type="match status" value="1"/>
</dbReference>
<dbReference type="InterPro" id="IPR014717">
    <property type="entry name" value="Transl_elong_EF1B/ribsomal_bS6"/>
</dbReference>
<dbReference type="PANTHER" id="PTHR21011">
    <property type="entry name" value="MITOCHONDRIAL 28S RIBOSOMAL PROTEIN S6"/>
    <property type="match status" value="1"/>
</dbReference>
<dbReference type="InterPro" id="IPR020814">
    <property type="entry name" value="Ribosomal_S6_plastid/chlpt"/>
</dbReference>
<feature type="compositionally biased region" description="Basic and acidic residues" evidence="7">
    <location>
        <begin position="191"/>
        <end position="202"/>
    </location>
</feature>
<keyword evidence="6" id="KW-0699">rRNA-binding</keyword>
<dbReference type="InterPro" id="IPR035980">
    <property type="entry name" value="Ribosomal_bS6_sf"/>
</dbReference>
<proteinExistence type="inferred from homology"/>
<gene>
    <name evidence="6" type="primary">rpsF</name>
    <name evidence="8" type="ORF">AVDCRST_MAG27-2769</name>
</gene>
<protein>
    <recommendedName>
        <fullName evidence="5 6">Small ribosomal subunit protein bS6</fullName>
    </recommendedName>
</protein>
<dbReference type="AlphaFoldDB" id="A0A6J4IMQ2"/>
<dbReference type="GO" id="GO:0070181">
    <property type="term" value="F:small ribosomal subunit rRNA binding"/>
    <property type="evidence" value="ECO:0007669"/>
    <property type="project" value="TreeGrafter"/>
</dbReference>
<dbReference type="GO" id="GO:0022627">
    <property type="term" value="C:cytosolic small ribosomal subunit"/>
    <property type="evidence" value="ECO:0007669"/>
    <property type="project" value="TreeGrafter"/>
</dbReference>
<dbReference type="GO" id="GO:0003735">
    <property type="term" value="F:structural constituent of ribosome"/>
    <property type="evidence" value="ECO:0007669"/>
    <property type="project" value="InterPro"/>
</dbReference>
<dbReference type="Pfam" id="PF01250">
    <property type="entry name" value="Ribosomal_S6"/>
    <property type="match status" value="1"/>
</dbReference>
<dbReference type="InterPro" id="IPR000529">
    <property type="entry name" value="Ribosomal_bS6"/>
</dbReference>
<dbReference type="GO" id="GO:0006412">
    <property type="term" value="P:translation"/>
    <property type="evidence" value="ECO:0007669"/>
    <property type="project" value="UniProtKB-UniRule"/>
</dbReference>
<dbReference type="HAMAP" id="MF_00360">
    <property type="entry name" value="Ribosomal_bS6"/>
    <property type="match status" value="1"/>
</dbReference>
<keyword evidence="2 6" id="KW-0689">Ribosomal protein</keyword>
<evidence type="ECO:0000256" key="6">
    <source>
        <dbReference type="HAMAP-Rule" id="MF_00360"/>
    </source>
</evidence>
<evidence type="ECO:0000256" key="7">
    <source>
        <dbReference type="SAM" id="MobiDB-lite"/>
    </source>
</evidence>
<dbReference type="EMBL" id="CADCTD010000093">
    <property type="protein sequence ID" value="CAA9254950.1"/>
    <property type="molecule type" value="Genomic_DNA"/>
</dbReference>
<organism evidence="8">
    <name type="scientific">uncultured Craurococcus sp</name>
    <dbReference type="NCBI Taxonomy" id="1135998"/>
    <lineage>
        <taxon>Bacteria</taxon>
        <taxon>Pseudomonadati</taxon>
        <taxon>Pseudomonadota</taxon>
        <taxon>Alphaproteobacteria</taxon>
        <taxon>Acetobacterales</taxon>
        <taxon>Acetobacteraceae</taxon>
        <taxon>Craurococcus</taxon>
        <taxon>environmental samples</taxon>
    </lineage>
</organism>
<evidence type="ECO:0000256" key="1">
    <source>
        <dbReference type="ARBA" id="ARBA00009512"/>
    </source>
</evidence>
<keyword evidence="6" id="KW-0694">RNA-binding</keyword>
<dbReference type="CDD" id="cd00473">
    <property type="entry name" value="bS6"/>
    <property type="match status" value="1"/>
</dbReference>
<reference evidence="8" key="1">
    <citation type="submission" date="2020-02" db="EMBL/GenBank/DDBJ databases">
        <authorList>
            <person name="Meier V. D."/>
        </authorList>
    </citation>
    <scope>NUCLEOTIDE SEQUENCE</scope>
    <source>
        <strain evidence="8">AVDCRST_MAG27</strain>
    </source>
</reference>
<evidence type="ECO:0000313" key="8">
    <source>
        <dbReference type="EMBL" id="CAA9254950.1"/>
    </source>
</evidence>
<sequence>MRDAPCPPRQGILPTADRADATGVAEGFPTVRGYGRGQVGTCLWRDGVLYAALPCRRGGIARGYAHLRARHPALRLGLRQPEGFHMPLYESVFIARNDVTQQQVEAIAELVAGIVAEQGGEVKKREYWGLRGLAYRIKKNRKGHYMLLGIDTAPAAMQEAERQLGLNEDVLRVMTLRVEAIDEAPSAILSRRGEERERDRGFRGPRPPGRFSSGRRERGDEREEFRARPRDEMIDPSMGGEE</sequence>
<comment type="similarity">
    <text evidence="1 6">Belongs to the bacterial ribosomal protein bS6 family.</text>
</comment>